<keyword evidence="1" id="KW-1133">Transmembrane helix</keyword>
<evidence type="ECO:0000313" key="3">
    <source>
        <dbReference type="Proteomes" id="UP000235739"/>
    </source>
</evidence>
<proteinExistence type="predicted"/>
<keyword evidence="1" id="KW-0812">Transmembrane</keyword>
<protein>
    <submittedName>
        <fullName evidence="2">Uncharacterized protein</fullName>
    </submittedName>
</protein>
<dbReference type="AlphaFoldDB" id="A0A2N7S6Y3"/>
<accession>A0A2N7S6Y3</accession>
<comment type="caution">
    <text evidence="2">The sequence shown here is derived from an EMBL/GenBank/DDBJ whole genome shotgun (WGS) entry which is preliminary data.</text>
</comment>
<gene>
    <name evidence="2" type="ORF">CIK84_10415</name>
</gene>
<feature type="transmembrane region" description="Helical" evidence="1">
    <location>
        <begin position="69"/>
        <end position="88"/>
    </location>
</feature>
<dbReference type="EMBL" id="PNQX01000001">
    <property type="protein sequence ID" value="PMQ21901.1"/>
    <property type="molecule type" value="Genomic_DNA"/>
</dbReference>
<keyword evidence="1" id="KW-0472">Membrane</keyword>
<name>A0A2N7S6Y3_9MICC</name>
<reference evidence="2 3" key="1">
    <citation type="journal article" date="2017" name="Elife">
        <title>Extensive horizontal gene transfer in cheese-associated bacteria.</title>
        <authorList>
            <person name="Bonham K.S."/>
            <person name="Wolfe B.E."/>
            <person name="Dutton R.J."/>
        </authorList>
    </citation>
    <scope>NUCLEOTIDE SEQUENCE [LARGE SCALE GENOMIC DNA]</scope>
    <source>
        <strain evidence="2 3">JB182</strain>
    </source>
</reference>
<feature type="transmembrane region" description="Helical" evidence="1">
    <location>
        <begin position="33"/>
        <end position="63"/>
    </location>
</feature>
<organism evidence="2 3">
    <name type="scientific">Glutamicibacter arilaitensis</name>
    <dbReference type="NCBI Taxonomy" id="256701"/>
    <lineage>
        <taxon>Bacteria</taxon>
        <taxon>Bacillati</taxon>
        <taxon>Actinomycetota</taxon>
        <taxon>Actinomycetes</taxon>
        <taxon>Micrococcales</taxon>
        <taxon>Micrococcaceae</taxon>
        <taxon>Glutamicibacter</taxon>
    </lineage>
</organism>
<sequence>MQIEMTEFYYRTKPVSAPAPPKPGKQCQRRMGWIIPAVLAFTPGGPGTAGALTLGIFAIAIWAWTSTKIPDSNVAVCACLALVAVGAFDTQQPCHGRRQDPKASMGST</sequence>
<dbReference type="RefSeq" id="WP_102598316.1">
    <property type="nucleotide sequence ID" value="NZ_PNQX01000001.1"/>
</dbReference>
<dbReference type="Proteomes" id="UP000235739">
    <property type="component" value="Unassembled WGS sequence"/>
</dbReference>
<evidence type="ECO:0000313" key="2">
    <source>
        <dbReference type="EMBL" id="PMQ21901.1"/>
    </source>
</evidence>
<evidence type="ECO:0000256" key="1">
    <source>
        <dbReference type="SAM" id="Phobius"/>
    </source>
</evidence>